<dbReference type="InterPro" id="IPR049341">
    <property type="entry name" value="TRADD-like_N"/>
</dbReference>
<reference evidence="2 3" key="1">
    <citation type="journal article" date="2018" name="Sci. Rep.">
        <title>Comparative analysis of the Pocillopora damicornis genome highlights role of immune system in coral evolution.</title>
        <authorList>
            <person name="Cunning R."/>
            <person name="Bay R.A."/>
            <person name="Gillette P."/>
            <person name="Baker A.C."/>
            <person name="Traylor-Knowles N."/>
        </authorList>
    </citation>
    <scope>NUCLEOTIDE SEQUENCE [LARGE SCALE GENOMIC DNA]</scope>
    <source>
        <strain evidence="2">RSMAS</strain>
        <tissue evidence="2">Whole animal</tissue>
    </source>
</reference>
<dbReference type="Proteomes" id="UP000275408">
    <property type="component" value="Unassembled WGS sequence"/>
</dbReference>
<evidence type="ECO:0000259" key="1">
    <source>
        <dbReference type="Pfam" id="PF20694"/>
    </source>
</evidence>
<evidence type="ECO:0000313" key="2">
    <source>
        <dbReference type="EMBL" id="RMX48369.1"/>
    </source>
</evidence>
<name>A0A3M6U475_POCDA</name>
<feature type="non-terminal residue" evidence="2">
    <location>
        <position position="284"/>
    </location>
</feature>
<sequence>MLLHWKEGNGSTATYTILHDALCHPLVNRTDLAEQLITGRVVMSTGLFAAAHEMKMEWLVVKGVCAFVHGVASTNDSWKTFACVMAASVVSHMLRNSLVFEDWPHYRGDELDIKVGVDNMKLEEQNTKTGILATESDRYQEVQQPRASAPSAASESVSCPQTEDLKARKEEIFLSIVRNYLQTTPPQSSEEHSKFKEYLKAMRLIITGVSLGCLLITVKCESLMILEKLWTDYSSGHLGEVVQNCFVTEKILKELNLAELRLKTTMDIEEYNACKMLFEKDAFR</sequence>
<comment type="caution">
    <text evidence="2">The sequence shown here is derived from an EMBL/GenBank/DDBJ whole genome shotgun (WGS) entry which is preliminary data.</text>
</comment>
<accession>A0A3M6U475</accession>
<proteinExistence type="predicted"/>
<protein>
    <recommendedName>
        <fullName evidence="1">TRADD-like N-terminal domain-containing protein</fullName>
    </recommendedName>
</protein>
<dbReference type="Pfam" id="PF20694">
    <property type="entry name" value="TRADD-like_N"/>
    <property type="match status" value="1"/>
</dbReference>
<dbReference type="CDD" id="cd01670">
    <property type="entry name" value="Death"/>
    <property type="match status" value="1"/>
</dbReference>
<feature type="domain" description="TRADD-like N-terminal" evidence="1">
    <location>
        <begin position="195"/>
        <end position="251"/>
    </location>
</feature>
<evidence type="ECO:0000313" key="3">
    <source>
        <dbReference type="Proteomes" id="UP000275408"/>
    </source>
</evidence>
<gene>
    <name evidence="2" type="ORF">pdam_00016310</name>
</gene>
<keyword evidence="3" id="KW-1185">Reference proteome</keyword>
<dbReference type="OrthoDB" id="5985362at2759"/>
<organism evidence="2 3">
    <name type="scientific">Pocillopora damicornis</name>
    <name type="common">Cauliflower coral</name>
    <name type="synonym">Millepora damicornis</name>
    <dbReference type="NCBI Taxonomy" id="46731"/>
    <lineage>
        <taxon>Eukaryota</taxon>
        <taxon>Metazoa</taxon>
        <taxon>Cnidaria</taxon>
        <taxon>Anthozoa</taxon>
        <taxon>Hexacorallia</taxon>
        <taxon>Scleractinia</taxon>
        <taxon>Astrocoeniina</taxon>
        <taxon>Pocilloporidae</taxon>
        <taxon>Pocillopora</taxon>
    </lineage>
</organism>
<dbReference type="EMBL" id="RCHS01002288">
    <property type="protein sequence ID" value="RMX48369.1"/>
    <property type="molecule type" value="Genomic_DNA"/>
</dbReference>
<dbReference type="AlphaFoldDB" id="A0A3M6U475"/>